<organism evidence="1 2">
    <name type="scientific">Parascaris equorum</name>
    <name type="common">Equine roundworm</name>
    <dbReference type="NCBI Taxonomy" id="6256"/>
    <lineage>
        <taxon>Eukaryota</taxon>
        <taxon>Metazoa</taxon>
        <taxon>Ecdysozoa</taxon>
        <taxon>Nematoda</taxon>
        <taxon>Chromadorea</taxon>
        <taxon>Rhabditida</taxon>
        <taxon>Spirurina</taxon>
        <taxon>Ascaridomorpha</taxon>
        <taxon>Ascaridoidea</taxon>
        <taxon>Ascarididae</taxon>
        <taxon>Parascaris</taxon>
    </lineage>
</organism>
<proteinExistence type="predicted"/>
<accession>A0A914RR88</accession>
<evidence type="ECO:0000313" key="1">
    <source>
        <dbReference type="Proteomes" id="UP000887564"/>
    </source>
</evidence>
<keyword evidence="1" id="KW-1185">Reference proteome</keyword>
<sequence length="46" mass="5242">MMVTRIPASTNWTPREMLQHEVVQIQAIFSTVTVKESSSITHTQLN</sequence>
<name>A0A914RR88_PAREQ</name>
<reference evidence="2" key="1">
    <citation type="submission" date="2022-11" db="UniProtKB">
        <authorList>
            <consortium name="WormBaseParasite"/>
        </authorList>
    </citation>
    <scope>IDENTIFICATION</scope>
</reference>
<dbReference type="Proteomes" id="UP000887564">
    <property type="component" value="Unplaced"/>
</dbReference>
<evidence type="ECO:0000313" key="2">
    <source>
        <dbReference type="WBParaSite" id="PEQ_0000884301-mRNA-1"/>
    </source>
</evidence>
<protein>
    <submittedName>
        <fullName evidence="2">Uncharacterized protein</fullName>
    </submittedName>
</protein>
<dbReference type="WBParaSite" id="PEQ_0000884301-mRNA-1">
    <property type="protein sequence ID" value="PEQ_0000884301-mRNA-1"/>
    <property type="gene ID" value="PEQ_0000884301"/>
</dbReference>
<dbReference type="AlphaFoldDB" id="A0A914RR88"/>